<dbReference type="PRINTS" id="PR00449">
    <property type="entry name" value="RASTRNSFRMNG"/>
</dbReference>
<sequence>MKFFKLENKDDVRHVIVLGNNNSGKKSFLLFYKDGEYADDRNIPPFNNISYRMVNGLAHPTFISFDLNNPNDNLIPSLVYKHKKVDAVLILVDLSSSTAKADLAFYTKFAKIHYKDVNALLVGTKADKQHQENDITNLIVTSAKTGTGFAEFHDQLLDSLSLKHTPSVNLKTSSKN</sequence>
<organism evidence="1 2">
    <name type="scientific">Legionella sainthelensi</name>
    <dbReference type="NCBI Taxonomy" id="28087"/>
    <lineage>
        <taxon>Bacteria</taxon>
        <taxon>Pseudomonadati</taxon>
        <taxon>Pseudomonadota</taxon>
        <taxon>Gammaproteobacteria</taxon>
        <taxon>Legionellales</taxon>
        <taxon>Legionellaceae</taxon>
        <taxon>Legionella</taxon>
    </lineage>
</organism>
<evidence type="ECO:0000313" key="1">
    <source>
        <dbReference type="EMBL" id="AUH73489.1"/>
    </source>
</evidence>
<dbReference type="Gene3D" id="3.40.50.300">
    <property type="entry name" value="P-loop containing nucleotide triphosphate hydrolases"/>
    <property type="match status" value="1"/>
</dbReference>
<name>A0A2H5FPI7_9GAMM</name>
<gene>
    <name evidence="1" type="ORF">CAB17_16585</name>
</gene>
<dbReference type="Proteomes" id="UP000234343">
    <property type="component" value="Chromosome"/>
</dbReference>
<reference evidence="1 2" key="1">
    <citation type="submission" date="2017-12" db="EMBL/GenBank/DDBJ databases">
        <title>Legionella sainthelensi LA01-117, whole genome sequence of a clinical isolate from New Zealand.</title>
        <authorList>
            <person name="Cree S.L."/>
            <person name="Slow S."/>
            <person name="Kennedy M.A."/>
            <person name="Murdoch D.R."/>
            <person name="Biggs P.J."/>
            <person name="Anderson T."/>
        </authorList>
    </citation>
    <scope>NUCLEOTIDE SEQUENCE [LARGE SCALE GENOMIC DNA]</scope>
    <source>
        <strain evidence="1 2">LA01-117</strain>
    </source>
</reference>
<protein>
    <submittedName>
        <fullName evidence="1">Uncharacterized protein</fullName>
    </submittedName>
</protein>
<keyword evidence="2" id="KW-1185">Reference proteome</keyword>
<dbReference type="AlphaFoldDB" id="A0A2H5FPI7"/>
<proteinExistence type="predicted"/>
<accession>A0A2H5FPI7</accession>
<evidence type="ECO:0000313" key="2">
    <source>
        <dbReference type="Proteomes" id="UP000234343"/>
    </source>
</evidence>
<dbReference type="EMBL" id="CP025491">
    <property type="protein sequence ID" value="AUH73489.1"/>
    <property type="molecule type" value="Genomic_DNA"/>
</dbReference>
<dbReference type="SUPFAM" id="SSF52540">
    <property type="entry name" value="P-loop containing nucleoside triphosphate hydrolases"/>
    <property type="match status" value="1"/>
</dbReference>
<dbReference type="KEGG" id="lsh:CAB17_16585"/>
<dbReference type="InterPro" id="IPR027417">
    <property type="entry name" value="P-loop_NTPase"/>
</dbReference>